<keyword evidence="1" id="KW-1133">Transmembrane helix</keyword>
<dbReference type="Proteomes" id="UP000199477">
    <property type="component" value="Unassembled WGS sequence"/>
</dbReference>
<accession>A0A1I2K559</accession>
<organism evidence="2 3">
    <name type="scientific">Dyella marensis</name>
    <dbReference type="NCBI Taxonomy" id="500610"/>
    <lineage>
        <taxon>Bacteria</taxon>
        <taxon>Pseudomonadati</taxon>
        <taxon>Pseudomonadota</taxon>
        <taxon>Gammaproteobacteria</taxon>
        <taxon>Lysobacterales</taxon>
        <taxon>Rhodanobacteraceae</taxon>
        <taxon>Dyella</taxon>
    </lineage>
</organism>
<dbReference type="EMBL" id="FONH01000037">
    <property type="protein sequence ID" value="SFF60347.1"/>
    <property type="molecule type" value="Genomic_DNA"/>
</dbReference>
<sequence>MKAFIGARLHNLNSALLLVTLALSIIAPFETLLVSYAVLGPLHYLTEISMP</sequence>
<evidence type="ECO:0000313" key="2">
    <source>
        <dbReference type="EMBL" id="SFF60347.1"/>
    </source>
</evidence>
<keyword evidence="1" id="KW-0472">Membrane</keyword>
<keyword evidence="3" id="KW-1185">Reference proteome</keyword>
<dbReference type="RefSeq" id="WP_155964683.1">
    <property type="nucleotide sequence ID" value="NZ_FONH01000037.1"/>
</dbReference>
<proteinExistence type="predicted"/>
<dbReference type="AlphaFoldDB" id="A0A1I2K559"/>
<keyword evidence="1" id="KW-0812">Transmembrane</keyword>
<feature type="transmembrane region" description="Helical" evidence="1">
    <location>
        <begin position="12"/>
        <end position="39"/>
    </location>
</feature>
<evidence type="ECO:0000256" key="1">
    <source>
        <dbReference type="SAM" id="Phobius"/>
    </source>
</evidence>
<reference evidence="3" key="1">
    <citation type="submission" date="2016-10" db="EMBL/GenBank/DDBJ databases">
        <authorList>
            <person name="Varghese N."/>
            <person name="Submissions S."/>
        </authorList>
    </citation>
    <scope>NUCLEOTIDE SEQUENCE [LARGE SCALE GENOMIC DNA]</scope>
    <source>
        <strain evidence="3">UNC178MFTsu3.1</strain>
    </source>
</reference>
<protein>
    <submittedName>
        <fullName evidence="2">Uncharacterized protein</fullName>
    </submittedName>
</protein>
<gene>
    <name evidence="2" type="ORF">SAMN02799615_04351</name>
</gene>
<name>A0A1I2K559_9GAMM</name>
<evidence type="ECO:0000313" key="3">
    <source>
        <dbReference type="Proteomes" id="UP000199477"/>
    </source>
</evidence>